<feature type="domain" description="RING-type" evidence="6">
    <location>
        <begin position="61"/>
        <end position="124"/>
    </location>
</feature>
<keyword evidence="3" id="KW-0862">Zinc</keyword>
<dbReference type="GO" id="GO:0016567">
    <property type="term" value="P:protein ubiquitination"/>
    <property type="evidence" value="ECO:0007669"/>
    <property type="project" value="TreeGrafter"/>
</dbReference>
<dbReference type="GO" id="GO:0008270">
    <property type="term" value="F:zinc ion binding"/>
    <property type="evidence" value="ECO:0007669"/>
    <property type="project" value="UniProtKB-KW"/>
</dbReference>
<dbReference type="EMBL" id="LUGG01000019">
    <property type="protein sequence ID" value="OBZ68998.1"/>
    <property type="molecule type" value="Genomic_DNA"/>
</dbReference>
<dbReference type="STRING" id="5627.A0A1C7LWT4"/>
<evidence type="ECO:0000256" key="3">
    <source>
        <dbReference type="ARBA" id="ARBA00022833"/>
    </source>
</evidence>
<dbReference type="PANTHER" id="PTHR45969">
    <property type="entry name" value="RING ZINC FINGER PROTEIN-RELATED"/>
    <property type="match status" value="1"/>
</dbReference>
<dbReference type="PROSITE" id="PS50089">
    <property type="entry name" value="ZF_RING_2"/>
    <property type="match status" value="1"/>
</dbReference>
<dbReference type="Proteomes" id="UP000092993">
    <property type="component" value="Unassembled WGS sequence"/>
</dbReference>
<keyword evidence="1" id="KW-0479">Metal-binding</keyword>
<evidence type="ECO:0000256" key="1">
    <source>
        <dbReference type="ARBA" id="ARBA00022723"/>
    </source>
</evidence>
<evidence type="ECO:0000313" key="7">
    <source>
        <dbReference type="EMBL" id="OBZ68998.1"/>
    </source>
</evidence>
<dbReference type="OrthoDB" id="8062037at2759"/>
<proteinExistence type="predicted"/>
<reference evidence="7 8" key="1">
    <citation type="submission" date="2016-03" db="EMBL/GenBank/DDBJ databases">
        <title>Whole genome sequencing of Grifola frondosa 9006-11.</title>
        <authorList>
            <person name="Min B."/>
            <person name="Park H."/>
            <person name="Kim J.-G."/>
            <person name="Cho H."/>
            <person name="Oh Y.-L."/>
            <person name="Kong W.-S."/>
            <person name="Choi I.-G."/>
        </authorList>
    </citation>
    <scope>NUCLEOTIDE SEQUENCE [LARGE SCALE GENOMIC DNA]</scope>
    <source>
        <strain evidence="7 8">9006-11</strain>
    </source>
</reference>
<dbReference type="GO" id="GO:0061630">
    <property type="term" value="F:ubiquitin protein ligase activity"/>
    <property type="evidence" value="ECO:0007669"/>
    <property type="project" value="TreeGrafter"/>
</dbReference>
<dbReference type="InterPro" id="IPR027370">
    <property type="entry name" value="Znf-RING_euk"/>
</dbReference>
<protein>
    <recommendedName>
        <fullName evidence="6">RING-type domain-containing protein</fullName>
    </recommendedName>
</protein>
<dbReference type="PANTHER" id="PTHR45969:SF69">
    <property type="entry name" value="FINGER DOMAIN PROTEIN, PUTATIVE (AFU_ORTHOLOGUE AFUA_3G12190)-RELATED"/>
    <property type="match status" value="1"/>
</dbReference>
<accession>A0A1C7LWT4</accession>
<dbReference type="SUPFAM" id="SSF57850">
    <property type="entry name" value="RING/U-box"/>
    <property type="match status" value="1"/>
</dbReference>
<sequence length="199" mass="22338">MFEITVIRRNTPRRCTKFHEHDTAEVRRMDAMRVELEAFESGLPKLKEADLSALGHEDSTCPICLTPFMAVLAEEEMALAMDSPAHAAEELGVTRLVQTCGHVFCRRDIRQWLHLGRRTCPTCRRPFIAGDSSAPEGGTALIEPLGLLSDTDITLEDLLSFIPAENSRNTDLSLAFRRSQREPQSNRNEDGNEFSGMYS</sequence>
<dbReference type="AlphaFoldDB" id="A0A1C7LWT4"/>
<dbReference type="InterPro" id="IPR001841">
    <property type="entry name" value="Znf_RING"/>
</dbReference>
<comment type="caution">
    <text evidence="7">The sequence shown here is derived from an EMBL/GenBank/DDBJ whole genome shotgun (WGS) entry which is preliminary data.</text>
</comment>
<name>A0A1C7LWT4_GRIFR</name>
<organism evidence="7 8">
    <name type="scientific">Grifola frondosa</name>
    <name type="common">Maitake</name>
    <name type="synonym">Polyporus frondosus</name>
    <dbReference type="NCBI Taxonomy" id="5627"/>
    <lineage>
        <taxon>Eukaryota</taxon>
        <taxon>Fungi</taxon>
        <taxon>Dikarya</taxon>
        <taxon>Basidiomycota</taxon>
        <taxon>Agaricomycotina</taxon>
        <taxon>Agaricomycetes</taxon>
        <taxon>Polyporales</taxon>
        <taxon>Grifolaceae</taxon>
        <taxon>Grifola</taxon>
    </lineage>
</organism>
<keyword evidence="2 4" id="KW-0863">Zinc-finger</keyword>
<gene>
    <name evidence="7" type="ORF">A0H81_11354</name>
</gene>
<evidence type="ECO:0000256" key="2">
    <source>
        <dbReference type="ARBA" id="ARBA00022771"/>
    </source>
</evidence>
<dbReference type="Gene3D" id="3.30.40.10">
    <property type="entry name" value="Zinc/RING finger domain, C3HC4 (zinc finger)"/>
    <property type="match status" value="1"/>
</dbReference>
<dbReference type="InterPro" id="IPR013083">
    <property type="entry name" value="Znf_RING/FYVE/PHD"/>
</dbReference>
<evidence type="ECO:0000259" key="6">
    <source>
        <dbReference type="PROSITE" id="PS50089"/>
    </source>
</evidence>
<feature type="region of interest" description="Disordered" evidence="5">
    <location>
        <begin position="177"/>
        <end position="199"/>
    </location>
</feature>
<evidence type="ECO:0000313" key="8">
    <source>
        <dbReference type="Proteomes" id="UP000092993"/>
    </source>
</evidence>
<evidence type="ECO:0000256" key="5">
    <source>
        <dbReference type="SAM" id="MobiDB-lite"/>
    </source>
</evidence>
<keyword evidence="8" id="KW-1185">Reference proteome</keyword>
<dbReference type="Pfam" id="PF13445">
    <property type="entry name" value="zf-RING_UBOX"/>
    <property type="match status" value="1"/>
</dbReference>
<evidence type="ECO:0000256" key="4">
    <source>
        <dbReference type="PROSITE-ProRule" id="PRU00175"/>
    </source>
</evidence>